<dbReference type="InterPro" id="IPR029052">
    <property type="entry name" value="Metallo-depent_PP-like"/>
</dbReference>
<name>A0ABY8EBA2_9FIRM</name>
<dbReference type="InterPro" id="IPR004843">
    <property type="entry name" value="Calcineurin-like_PHP"/>
</dbReference>
<protein>
    <submittedName>
        <fullName evidence="2">Metallophosphoesterase</fullName>
    </submittedName>
</protein>
<dbReference type="PANTHER" id="PTHR42850">
    <property type="entry name" value="METALLOPHOSPHOESTERASE"/>
    <property type="match status" value="1"/>
</dbReference>
<gene>
    <name evidence="2" type="ORF">P4S50_10745</name>
</gene>
<dbReference type="EMBL" id="CP120733">
    <property type="protein sequence ID" value="WFD08869.1"/>
    <property type="molecule type" value="Genomic_DNA"/>
</dbReference>
<evidence type="ECO:0000313" key="2">
    <source>
        <dbReference type="EMBL" id="WFD08869.1"/>
    </source>
</evidence>
<evidence type="ECO:0000259" key="1">
    <source>
        <dbReference type="Pfam" id="PF00149"/>
    </source>
</evidence>
<organism evidence="2 3">
    <name type="scientific">Tepidibacter hydrothermalis</name>
    <dbReference type="NCBI Taxonomy" id="3036126"/>
    <lineage>
        <taxon>Bacteria</taxon>
        <taxon>Bacillati</taxon>
        <taxon>Bacillota</taxon>
        <taxon>Clostridia</taxon>
        <taxon>Peptostreptococcales</taxon>
        <taxon>Peptostreptococcaceae</taxon>
        <taxon>Tepidibacter</taxon>
    </lineage>
</organism>
<accession>A0ABY8EBA2</accession>
<feature type="domain" description="Calcineurin-like phosphoesterase" evidence="1">
    <location>
        <begin position="17"/>
        <end position="214"/>
    </location>
</feature>
<sequence length="369" mass="43143">MPLNSRIINLNEEQDYRLICVSDIHGGLDLFKKLIEKVDFKQSDYLVIIGDFIEKGKFNKETLLYIKELSEKDNIIVLSGNCEAFISRLILQKNNCKKIMRYIKYKPHKSIFDEWIEELNINIDEIDGDNLQNILIQNYKDDIEFLGMLPIALEIEDFIFVHAGINEKEDWKESTLKTFLYCEQFYKKNNKSGKTVVVGHWPASNYRDYSINCDSIIDNEKKIICIDGGYNVKKIAQLNALIIEKTNGEYNIYNESADEFHKYIVIEDSFGTKEIPRKIGWPNNRIEIIEHKKEFSVCKRLDTGELINVKNEIIELGDEGYYCNQDYQEYYLTVDKGQVIDVVDIYGSYALATLNGEYGWIKKNFIEKL</sequence>
<dbReference type="SUPFAM" id="SSF56300">
    <property type="entry name" value="Metallo-dependent phosphatases"/>
    <property type="match status" value="1"/>
</dbReference>
<proteinExistence type="predicted"/>
<dbReference type="InterPro" id="IPR050126">
    <property type="entry name" value="Ap4A_hydrolase"/>
</dbReference>
<dbReference type="Proteomes" id="UP001222800">
    <property type="component" value="Chromosome"/>
</dbReference>
<keyword evidence="3" id="KW-1185">Reference proteome</keyword>
<dbReference type="Pfam" id="PF00149">
    <property type="entry name" value="Metallophos"/>
    <property type="match status" value="1"/>
</dbReference>
<dbReference type="RefSeq" id="WP_277730786.1">
    <property type="nucleotide sequence ID" value="NZ_CP120733.1"/>
</dbReference>
<reference evidence="2 3" key="1">
    <citation type="submission" date="2023-03" db="EMBL/GenBank/DDBJ databases">
        <title>Complete genome sequence of Tepidibacter sp. SWIR-1, isolated from a deep-sea hydrothermal vent.</title>
        <authorList>
            <person name="Li X."/>
        </authorList>
    </citation>
    <scope>NUCLEOTIDE SEQUENCE [LARGE SCALE GENOMIC DNA]</scope>
    <source>
        <strain evidence="2 3">SWIR-1</strain>
    </source>
</reference>
<dbReference type="Gene3D" id="3.60.21.10">
    <property type="match status" value="1"/>
</dbReference>
<evidence type="ECO:0000313" key="3">
    <source>
        <dbReference type="Proteomes" id="UP001222800"/>
    </source>
</evidence>
<dbReference type="PANTHER" id="PTHR42850:SF4">
    <property type="entry name" value="ZINC-DEPENDENT ENDOPOLYPHOSPHATASE"/>
    <property type="match status" value="1"/>
</dbReference>